<feature type="compositionally biased region" description="Polar residues" evidence="7">
    <location>
        <begin position="581"/>
        <end position="590"/>
    </location>
</feature>
<evidence type="ECO:0000256" key="5">
    <source>
        <dbReference type="ARBA" id="ARBA00023242"/>
    </source>
</evidence>
<evidence type="ECO:0000313" key="10">
    <source>
        <dbReference type="Ensembl" id="ENSOKIP00005108196.1"/>
    </source>
</evidence>
<feature type="compositionally biased region" description="Polar residues" evidence="7">
    <location>
        <begin position="627"/>
        <end position="643"/>
    </location>
</feature>
<dbReference type="GeneTree" id="ENSGT00530000064411"/>
<dbReference type="SUPFAM" id="SSF57903">
    <property type="entry name" value="FYVE/PHD zinc finger"/>
    <property type="match status" value="1"/>
</dbReference>
<sequence length="2238" mass="245834">MAASAASEGSTPGLCPSYAVICSFLERYGTLLDLPELTFPQLERYLQDTISVPKILVDLHVKLLRKIGKSVSADRWEKYLVKVCHEFNSTWAWELENKGYRDMSVEYKTGILKHLCECQFDDNVKFKTAINEEDPDQMRLLPIGKDKDGLMYWFQLDQDKNVRVYVEEQDDLDGSSWKCIVRDRNSLAEILALLKTQIDPALLTKKEGEEEDEAKKYTGGEGEVKKTEDTSEDEEDKPSKGTTSLVSPKTEITEKEESQLDESDAKSSLNGLKDESESKSQSEEPMVDDKVNINTRAIKEEPMEVSESKESTATNATEPLAEKPCLTSQTEQTDEAKRKTANELQRAMKNDQQAKIPLKKREMKLCENVDNNSGGGSSIFVRNPSVAPVKETPEVEETSKEISDAPVGTIECISDQMNGDAQPTTEKSVNNGLRDSVDGKKQQTKAAAGEEREASAKEKINLDKEKEEMASNTEVAMANETSLQKMVPAEKESTEDSEEVKKSALKEAKSPSPLMTKPLTSSKDATSPPEKHSDCKEEQNVKVSKWDLKVCRTEHTTYTSIETDENPLSSKSQKPDETKGTDSSITSQEVKSAVSKEIDKTVVNKGGYPLSVVKDMEKPPCTKGTEKWSNPKNPETSVITKQTGRPDPITEKPDYSKCIKMPTVVKNTEKPPDKEGVEKCDVSKDIKTSVIKKTELSEKSKDAENLAISQETNTSSFLKKADKPVSNKEAEKLESIKETDKSLVIKMTVKPEASKHTEKCDNPKDNKMSAVTKEKPAVGIDAKAAAEVNKKAVLEEDFSASICKDEMGTVAKATKTQSGPKDMEMADVSEKTTQSQLGEPKKVEKSATPKDIGKSVTPKDAEKCATPKDTEKSTKLVTPKDAEKCATPKDTEKSAMPKDTVKYAKSAALKDAEKLATPKDAEKSAKSATPTPKDAEKSAKSATPTPKDAEKSAKSATPTPKDAEKSAKSATPTPKDAEKSGKSATPTPKDAEKSGKSATPTPKDAEKSAKSATPTPKDAEKSAKSATPTPKDAENSAKSATPTPKVAEKSAKSATPTPKVAEKSAKSATPTPKDAEKSAKSATPTPKDAEKSAKSATPTPKDAEKSAKSATPTPKDAEKSAKSATPTPKDAEKSAKSATPTPKDAEKSAKSATPTPKDAEKSAKSATPTPKDAEKSAKSATPTPKDAEKSAKSATPTPKDAEKSAKSATPTPKDAEKSAKSATPTPKDAEKSAKSAIPTPKDAEKSAKSATPTPKDAEKSAKSATPTPKDAEKSAKSATPTPKDAEKSAKSATPTPKDAEKSAKSATPTPKVAEKSAKNTETTSKKIVLSSRGQKPDTEETEKLADTKPVAEKGEKLVTFQDAKQLPSLKKSVPVEVKQEEPMEMRSEKSTHDNIKIKGHAEKGWPKKAVKSGVKSETNPIKHPKPMNCDASSEKQAISKKASSLTEGETDKSQDKVIKEDATTQGFPPKEDGSKPDHPKKNDKKEDDGTEKDDKNSTVEEKLGQAKASEGSEEDDNKEDEDKGEKKDAGTTSEIQEEGIRLKIRGITHRRRAELQRKERDSGSDTGETGRSLRRSPRICRPTAKGVEFQDRRMEKKEATPPVEKGDEEKTVQRKPREKVDQDGLYKSKGRRRRKTRWSNTRTQRRKNNDSGEDDESESSEEESEEDNSDESFKVERGKRRKRNRERHSDDSDTSSDDDLPPNDDPCKHCGFPNHPELILLCDSCDSGYHTACLRPPLMIIPDGEWFCPPCQHKLLCDKLEEQLTNLDASLKKRERAERRKERLVYVGISVENIITPSLEVEEEREEEVVKKEKKERTKSWGRRSTRAKKSISYRFDEFDEAIEEAIEEDIREADGGGAGRGKDMANITGHSRGKDMSTILAAGEGGEGKENGCLPRPNASQRRKKRRRLNDLDSDSTMEEEESEDEFRLSDSTEEEEFVASGKSDAESEVAVDSNDDSDFGSTQRRTARTRRPAKRQRSAQLRRRRTPRRYADDEEETSEEEMVSEGSSEFSDSDLDCSRRRSRRSQTTKQVNYCESSGDSDGSKANTNRDKVKPWRRLASSDSEASSSRGSDDSERERTRLKRRADSSEKESQQHRRRLSLKRRRASEEDDDDHDSDESSEGERPVRKRVNRIDSDDSDKEEEKETKETREEEEGEVLGKGASPLDYSLVELHPPTNGQCPIKALEGLAHIGPQKPGATAVAIAPNGLELAPQDDDEDDLLGVTDLVDFVCNSDML</sequence>
<feature type="compositionally biased region" description="Acidic residues" evidence="7">
    <location>
        <begin position="1692"/>
        <end position="1702"/>
    </location>
</feature>
<evidence type="ECO:0000256" key="6">
    <source>
        <dbReference type="PROSITE-ProRule" id="PRU00146"/>
    </source>
</evidence>
<dbReference type="GO" id="GO:0045892">
    <property type="term" value="P:negative regulation of DNA-templated transcription"/>
    <property type="evidence" value="ECO:0007669"/>
    <property type="project" value="TreeGrafter"/>
</dbReference>
<feature type="compositionally biased region" description="Basic and acidic residues" evidence="7">
    <location>
        <begin position="2072"/>
        <end position="2096"/>
    </location>
</feature>
<feature type="region of interest" description="Disordered" evidence="7">
    <location>
        <begin position="1851"/>
        <end position="2174"/>
    </location>
</feature>
<organism evidence="10 11">
    <name type="scientific">Oncorhynchus kisutch</name>
    <name type="common">Coho salmon</name>
    <name type="synonym">Salmo kisutch</name>
    <dbReference type="NCBI Taxonomy" id="8019"/>
    <lineage>
        <taxon>Eukaryota</taxon>
        <taxon>Metazoa</taxon>
        <taxon>Chordata</taxon>
        <taxon>Craniata</taxon>
        <taxon>Vertebrata</taxon>
        <taxon>Euteleostomi</taxon>
        <taxon>Actinopterygii</taxon>
        <taxon>Neopterygii</taxon>
        <taxon>Teleostei</taxon>
        <taxon>Protacanthopterygii</taxon>
        <taxon>Salmoniformes</taxon>
        <taxon>Salmonidae</taxon>
        <taxon>Salmoninae</taxon>
        <taxon>Oncorhynchus</taxon>
    </lineage>
</organism>
<feature type="compositionally biased region" description="Basic and acidic residues" evidence="7">
    <location>
        <begin position="1520"/>
        <end position="1529"/>
    </location>
</feature>
<dbReference type="PROSITE" id="PS01359">
    <property type="entry name" value="ZF_PHD_1"/>
    <property type="match status" value="1"/>
</dbReference>
<dbReference type="PROSITE" id="PS50827">
    <property type="entry name" value="DDT"/>
    <property type="match status" value="1"/>
</dbReference>
<feature type="compositionally biased region" description="Polar residues" evidence="7">
    <location>
        <begin position="1430"/>
        <end position="1447"/>
    </location>
</feature>
<evidence type="ECO:0000256" key="7">
    <source>
        <dbReference type="SAM" id="MobiDB-lite"/>
    </source>
</evidence>
<feature type="compositionally biased region" description="Basic and acidic residues" evidence="7">
    <location>
        <begin position="695"/>
        <end position="704"/>
    </location>
</feature>
<feature type="compositionally biased region" description="Basic and acidic residues" evidence="7">
    <location>
        <begin position="204"/>
        <end position="229"/>
    </location>
</feature>
<feature type="compositionally biased region" description="Basic residues" evidence="7">
    <location>
        <begin position="2097"/>
        <end position="2107"/>
    </location>
</feature>
<evidence type="ECO:0000256" key="1">
    <source>
        <dbReference type="ARBA" id="ARBA00004123"/>
    </source>
</evidence>
<evidence type="ECO:0000256" key="2">
    <source>
        <dbReference type="ARBA" id="ARBA00022723"/>
    </source>
</evidence>
<feature type="compositionally biased region" description="Acidic residues" evidence="7">
    <location>
        <begin position="1948"/>
        <end position="1960"/>
    </location>
</feature>
<feature type="compositionally biased region" description="Acidic residues" evidence="7">
    <location>
        <begin position="1651"/>
        <end position="1670"/>
    </location>
</feature>
<keyword evidence="11" id="KW-1185">Reference proteome</keyword>
<feature type="compositionally biased region" description="Basic residues" evidence="7">
    <location>
        <begin position="1542"/>
        <end position="1552"/>
    </location>
</feature>
<feature type="compositionally biased region" description="Basic and acidic residues" evidence="7">
    <location>
        <begin position="1553"/>
        <end position="1563"/>
    </location>
</feature>
<feature type="compositionally biased region" description="Polar residues" evidence="7">
    <location>
        <begin position="556"/>
        <end position="572"/>
    </location>
</feature>
<protein>
    <submittedName>
        <fullName evidence="10">Remodeling and spacing factor 1</fullName>
    </submittedName>
</protein>
<feature type="compositionally biased region" description="Basic and acidic residues" evidence="7">
    <location>
        <begin position="1334"/>
        <end position="1356"/>
    </location>
</feature>
<feature type="compositionally biased region" description="Basic and acidic residues" evidence="7">
    <location>
        <begin position="2123"/>
        <end position="2152"/>
    </location>
</feature>
<dbReference type="GO" id="GO:0008270">
    <property type="term" value="F:zinc ion binding"/>
    <property type="evidence" value="ECO:0007669"/>
    <property type="project" value="UniProtKB-KW"/>
</dbReference>
<feature type="compositionally biased region" description="Polar residues" evidence="7">
    <location>
        <begin position="415"/>
        <end position="433"/>
    </location>
</feature>
<feature type="region of interest" description="Disordered" evidence="7">
    <location>
        <begin position="611"/>
        <end position="655"/>
    </location>
</feature>
<feature type="compositionally biased region" description="Basic and acidic residues" evidence="7">
    <location>
        <begin position="1469"/>
        <end position="1504"/>
    </location>
</feature>
<dbReference type="InterPro" id="IPR019787">
    <property type="entry name" value="Znf_PHD-finger"/>
</dbReference>
<feature type="compositionally biased region" description="Basic and acidic residues" evidence="7">
    <location>
        <begin position="529"/>
        <end position="555"/>
    </location>
</feature>
<dbReference type="InterPro" id="IPR018501">
    <property type="entry name" value="DDT_dom"/>
</dbReference>
<feature type="compositionally biased region" description="Basic residues" evidence="7">
    <location>
        <begin position="1677"/>
        <end position="1686"/>
    </location>
</feature>
<gene>
    <name evidence="10" type="primary">RSF1</name>
</gene>
<dbReference type="PANTHER" id="PTHR14296">
    <property type="entry name" value="REMODELING AND SPACING FACTOR 1"/>
    <property type="match status" value="1"/>
</dbReference>
<dbReference type="GO" id="GO:0031213">
    <property type="term" value="C:RSF complex"/>
    <property type="evidence" value="ECO:0007669"/>
    <property type="project" value="InterPro"/>
</dbReference>
<feature type="compositionally biased region" description="Basic and acidic residues" evidence="7">
    <location>
        <begin position="719"/>
        <end position="743"/>
    </location>
</feature>
<dbReference type="InterPro" id="IPR028942">
    <property type="entry name" value="WHIM1_dom"/>
</dbReference>
<feature type="compositionally biased region" description="Basic and acidic residues" evidence="7">
    <location>
        <begin position="614"/>
        <end position="626"/>
    </location>
</feature>
<dbReference type="InterPro" id="IPR019786">
    <property type="entry name" value="Zinc_finger_PHD-type_CS"/>
</dbReference>
<dbReference type="PANTHER" id="PTHR14296:SF18">
    <property type="entry name" value="REMODELING AND SPACING FACTOR 1 ISOFORM X1"/>
    <property type="match status" value="1"/>
</dbReference>
<feature type="compositionally biased region" description="Basic and acidic residues" evidence="7">
    <location>
        <begin position="752"/>
        <end position="769"/>
    </location>
</feature>
<evidence type="ECO:0000256" key="4">
    <source>
        <dbReference type="ARBA" id="ARBA00022833"/>
    </source>
</evidence>
<dbReference type="InterPro" id="IPR001965">
    <property type="entry name" value="Znf_PHD"/>
</dbReference>
<feature type="compositionally biased region" description="Basic and acidic residues" evidence="7">
    <location>
        <begin position="1449"/>
        <end position="1462"/>
    </location>
</feature>
<dbReference type="Pfam" id="PF00628">
    <property type="entry name" value="PHD"/>
    <property type="match status" value="1"/>
</dbReference>
<feature type="compositionally biased region" description="Acidic residues" evidence="7">
    <location>
        <begin position="1994"/>
        <end position="2005"/>
    </location>
</feature>
<feature type="compositionally biased region" description="Basic and acidic residues" evidence="7">
    <location>
        <begin position="391"/>
        <end position="403"/>
    </location>
</feature>
<feature type="compositionally biased region" description="Polar residues" evidence="7">
    <location>
        <begin position="470"/>
        <end position="484"/>
    </location>
</feature>
<feature type="compositionally biased region" description="Low complexity" evidence="7">
    <location>
        <begin position="2062"/>
        <end position="2071"/>
    </location>
</feature>
<feature type="domain" description="DDT" evidence="9">
    <location>
        <begin position="12"/>
        <end position="73"/>
    </location>
</feature>
<feature type="region of interest" description="Disordered" evidence="7">
    <location>
        <begin position="695"/>
        <end position="769"/>
    </location>
</feature>
<dbReference type="CDD" id="cd15543">
    <property type="entry name" value="PHD_RSF1"/>
    <property type="match status" value="1"/>
</dbReference>
<dbReference type="GO" id="GO:0042393">
    <property type="term" value="F:histone binding"/>
    <property type="evidence" value="ECO:0007669"/>
    <property type="project" value="TreeGrafter"/>
</dbReference>
<dbReference type="InterPro" id="IPR028938">
    <property type="entry name" value="Rsf1-like"/>
</dbReference>
<reference evidence="10" key="2">
    <citation type="submission" date="2025-09" db="UniProtKB">
        <authorList>
            <consortium name="Ensembl"/>
        </authorList>
    </citation>
    <scope>IDENTIFICATION</scope>
</reference>
<feature type="compositionally biased region" description="Acidic residues" evidence="7">
    <location>
        <begin position="1913"/>
        <end position="1926"/>
    </location>
</feature>
<dbReference type="Pfam" id="PF15612">
    <property type="entry name" value="WHIM1"/>
    <property type="match status" value="1"/>
</dbReference>
<feature type="compositionally biased region" description="Basic and acidic residues" evidence="7">
    <location>
        <begin position="488"/>
        <end position="509"/>
    </location>
</feature>
<dbReference type="Ensembl" id="ENSOKIT00005115936.1">
    <property type="protein sequence ID" value="ENSOKIP00005108196.1"/>
    <property type="gene ID" value="ENSOKIG00005047410.1"/>
</dbReference>
<evidence type="ECO:0000259" key="9">
    <source>
        <dbReference type="PROSITE" id="PS50827"/>
    </source>
</evidence>
<dbReference type="Proteomes" id="UP000694557">
    <property type="component" value="Unassembled WGS sequence"/>
</dbReference>
<proteinExistence type="predicted"/>
<feature type="compositionally biased region" description="Basic and acidic residues" evidence="7">
    <location>
        <begin position="1377"/>
        <end position="1405"/>
    </location>
</feature>
<feature type="compositionally biased region" description="Basic and acidic residues" evidence="7">
    <location>
        <begin position="272"/>
        <end position="310"/>
    </location>
</feature>
<dbReference type="InterPro" id="IPR011011">
    <property type="entry name" value="Znf_FYVE_PHD"/>
</dbReference>
<reference evidence="10" key="1">
    <citation type="submission" date="2025-08" db="UniProtKB">
        <authorList>
            <consortium name="Ensembl"/>
        </authorList>
    </citation>
    <scope>IDENTIFICATION</scope>
</reference>
<feature type="domain" description="PHD-type" evidence="8">
    <location>
        <begin position="1704"/>
        <end position="1754"/>
    </location>
</feature>
<comment type="subcellular location">
    <subcellularLocation>
        <location evidence="1">Nucleus</location>
    </subcellularLocation>
</comment>
<feature type="compositionally biased region" description="Polar residues" evidence="7">
    <location>
        <begin position="707"/>
        <end position="717"/>
    </location>
</feature>
<dbReference type="InterPro" id="IPR013083">
    <property type="entry name" value="Znf_RING/FYVE/PHD"/>
</dbReference>
<dbReference type="PROSITE" id="PS50016">
    <property type="entry name" value="ZF_PHD_2"/>
    <property type="match status" value="1"/>
</dbReference>
<feature type="region of interest" description="Disordered" evidence="7">
    <location>
        <begin position="367"/>
        <end position="594"/>
    </location>
</feature>
<accession>A0A8C7N7P9</accession>
<keyword evidence="3 6" id="KW-0863">Zinc-finger</keyword>
<name>A0A8C7N7P9_ONCKI</name>
<evidence type="ECO:0000313" key="11">
    <source>
        <dbReference type="Proteomes" id="UP000694557"/>
    </source>
</evidence>
<feature type="region of interest" description="Disordered" evidence="7">
    <location>
        <begin position="204"/>
        <end position="340"/>
    </location>
</feature>
<dbReference type="SMART" id="SM00249">
    <property type="entry name" value="PHD"/>
    <property type="match status" value="1"/>
</dbReference>
<evidence type="ECO:0000259" key="8">
    <source>
        <dbReference type="PROSITE" id="PS50016"/>
    </source>
</evidence>
<feature type="region of interest" description="Disordered" evidence="7">
    <location>
        <begin position="1371"/>
        <end position="1703"/>
    </location>
</feature>
<feature type="compositionally biased region" description="Polar residues" evidence="7">
    <location>
        <begin position="2029"/>
        <end position="2048"/>
    </location>
</feature>
<feature type="compositionally biased region" description="Basic and acidic residues" evidence="7">
    <location>
        <begin position="821"/>
        <end position="830"/>
    </location>
</feature>
<keyword evidence="5" id="KW-0539">Nucleus</keyword>
<dbReference type="Gene3D" id="3.30.40.10">
    <property type="entry name" value="Zinc/RING finger domain, C3HC4 (zinc finger)"/>
    <property type="match status" value="1"/>
</dbReference>
<feature type="region of interest" description="Disordered" evidence="7">
    <location>
        <begin position="808"/>
        <end position="1359"/>
    </location>
</feature>
<feature type="compositionally biased region" description="Basic and acidic residues" evidence="7">
    <location>
        <begin position="1588"/>
        <end position="1612"/>
    </location>
</feature>
<feature type="compositionally biased region" description="Basic residues" evidence="7">
    <location>
        <begin position="1628"/>
        <end position="1637"/>
    </location>
</feature>
<feature type="compositionally biased region" description="Acidic residues" evidence="7">
    <location>
        <begin position="2110"/>
        <end position="2122"/>
    </location>
</feature>
<feature type="compositionally biased region" description="Basic residues" evidence="7">
    <location>
        <begin position="1967"/>
        <end position="1990"/>
    </location>
</feature>
<evidence type="ECO:0000256" key="3">
    <source>
        <dbReference type="ARBA" id="ARBA00022771"/>
    </source>
</evidence>
<feature type="compositionally biased region" description="Basic and acidic residues" evidence="7">
    <location>
        <begin position="448"/>
        <end position="469"/>
    </location>
</feature>
<feature type="compositionally biased region" description="Basic and acidic residues" evidence="7">
    <location>
        <begin position="839"/>
        <end position="925"/>
    </location>
</feature>
<keyword evidence="4" id="KW-0862">Zinc</keyword>
<keyword evidence="2" id="KW-0479">Metal-binding</keyword>